<dbReference type="AlphaFoldDB" id="B4VWJ7"/>
<dbReference type="EMBL" id="DS989856">
    <property type="protein sequence ID" value="EDX73774.1"/>
    <property type="molecule type" value="Genomic_DNA"/>
</dbReference>
<accession>B4VWJ7</accession>
<dbReference type="Proteomes" id="UP000003835">
    <property type="component" value="Unassembled WGS sequence"/>
</dbReference>
<sequence>MLQCLTVACWLGFQMDSGAFNPNFTLGSQTLQTKPTKLRVLPCTPTLLHPCLPKPTLLAQSACPSDVETLTSLMLRDLPDYANRVIQRSRPVNEDIDMNLYIIVAGRAEFQPLTLGPGSYNSVTTANVEPPQQVFFTTLERQYVEGGAIERESFHWLFLTNTDSGWRLALMFTRLGSPSPERPPTPPRESSDGIMGRAVQLWLRDCRADAIRASYR</sequence>
<gene>
    <name evidence="1" type="ORF">MC7420_6822</name>
</gene>
<keyword evidence="2" id="KW-1185">Reference proteome</keyword>
<protein>
    <submittedName>
        <fullName evidence="1">Uncharacterized protein</fullName>
    </submittedName>
</protein>
<name>B4VWJ7_9CYAN</name>
<reference evidence="1 2" key="1">
    <citation type="submission" date="2008-07" db="EMBL/GenBank/DDBJ databases">
        <authorList>
            <person name="Tandeau de Marsac N."/>
            <person name="Ferriera S."/>
            <person name="Johnson J."/>
            <person name="Kravitz S."/>
            <person name="Beeson K."/>
            <person name="Sutton G."/>
            <person name="Rogers Y.-H."/>
            <person name="Friedman R."/>
            <person name="Frazier M."/>
            <person name="Venter J.C."/>
        </authorList>
    </citation>
    <scope>NUCLEOTIDE SEQUENCE [LARGE SCALE GENOMIC DNA]</scope>
    <source>
        <strain evidence="1 2">PCC 7420</strain>
    </source>
</reference>
<organism evidence="1 2">
    <name type="scientific">Coleofasciculus chthonoplastes PCC 7420</name>
    <dbReference type="NCBI Taxonomy" id="118168"/>
    <lineage>
        <taxon>Bacteria</taxon>
        <taxon>Bacillati</taxon>
        <taxon>Cyanobacteriota</taxon>
        <taxon>Cyanophyceae</taxon>
        <taxon>Coleofasciculales</taxon>
        <taxon>Coleofasciculaceae</taxon>
        <taxon>Coleofasciculus</taxon>
    </lineage>
</organism>
<dbReference type="HOGENOM" id="CLU_1275878_0_0_3"/>
<evidence type="ECO:0000313" key="1">
    <source>
        <dbReference type="EMBL" id="EDX73774.1"/>
    </source>
</evidence>
<proteinExistence type="predicted"/>
<evidence type="ECO:0000313" key="2">
    <source>
        <dbReference type="Proteomes" id="UP000003835"/>
    </source>
</evidence>
<dbReference type="STRING" id="118168.MC7420_6822"/>
<dbReference type="eggNOG" id="ENOG50320CM">
    <property type="taxonomic scope" value="Bacteria"/>
</dbReference>